<reference evidence="3" key="1">
    <citation type="journal article" date="2019" name="Int. J. Syst. Evol. Microbiol.">
        <title>The Global Catalogue of Microorganisms (GCM) 10K type strain sequencing project: providing services to taxonomists for standard genome sequencing and annotation.</title>
        <authorList>
            <consortium name="The Broad Institute Genomics Platform"/>
            <consortium name="The Broad Institute Genome Sequencing Center for Infectious Disease"/>
            <person name="Wu L."/>
            <person name="Ma J."/>
        </authorList>
    </citation>
    <scope>NUCLEOTIDE SEQUENCE [LARGE SCALE GENOMIC DNA]</scope>
    <source>
        <strain evidence="3">KCTC 62195</strain>
    </source>
</reference>
<organism evidence="2 3">
    <name type="scientific">Azotobacter bryophylli</name>
    <dbReference type="NCBI Taxonomy" id="1986537"/>
    <lineage>
        <taxon>Bacteria</taxon>
        <taxon>Pseudomonadati</taxon>
        <taxon>Pseudomonadota</taxon>
        <taxon>Gammaproteobacteria</taxon>
        <taxon>Pseudomonadales</taxon>
        <taxon>Pseudomonadaceae</taxon>
        <taxon>Azotobacter</taxon>
    </lineage>
</organism>
<accession>A0ABV7AXF6</accession>
<feature type="compositionally biased region" description="Low complexity" evidence="1">
    <location>
        <begin position="27"/>
        <end position="37"/>
    </location>
</feature>
<dbReference type="RefSeq" id="WP_377816363.1">
    <property type="nucleotide sequence ID" value="NZ_JBHRSJ010000035.1"/>
</dbReference>
<evidence type="ECO:0000256" key="1">
    <source>
        <dbReference type="SAM" id="MobiDB-lite"/>
    </source>
</evidence>
<protein>
    <submittedName>
        <fullName evidence="2">Uncharacterized protein</fullName>
    </submittedName>
</protein>
<comment type="caution">
    <text evidence="2">The sequence shown here is derived from an EMBL/GenBank/DDBJ whole genome shotgun (WGS) entry which is preliminary data.</text>
</comment>
<dbReference type="EMBL" id="JBHRSJ010000035">
    <property type="protein sequence ID" value="MFC2974269.1"/>
    <property type="molecule type" value="Genomic_DNA"/>
</dbReference>
<feature type="compositionally biased region" description="Pro residues" evidence="1">
    <location>
        <begin position="42"/>
        <end position="51"/>
    </location>
</feature>
<name>A0ABV7AXF6_9GAMM</name>
<evidence type="ECO:0000313" key="3">
    <source>
        <dbReference type="Proteomes" id="UP001595457"/>
    </source>
</evidence>
<dbReference type="Proteomes" id="UP001595457">
    <property type="component" value="Unassembled WGS sequence"/>
</dbReference>
<gene>
    <name evidence="2" type="ORF">ACFOJE_18925</name>
</gene>
<feature type="region of interest" description="Disordered" evidence="1">
    <location>
        <begin position="1"/>
        <end position="51"/>
    </location>
</feature>
<evidence type="ECO:0000313" key="2">
    <source>
        <dbReference type="EMBL" id="MFC2974269.1"/>
    </source>
</evidence>
<proteinExistence type="predicted"/>
<sequence length="51" mass="5565">MDIPNPFEPLLRQSWPPAASPRDQQEPGEPTQPTEPGEPTRPDQPPPAPVA</sequence>
<keyword evidence="3" id="KW-1185">Reference proteome</keyword>